<dbReference type="GO" id="GO:0003723">
    <property type="term" value="F:RNA binding"/>
    <property type="evidence" value="ECO:0007669"/>
    <property type="project" value="InterPro"/>
</dbReference>
<dbReference type="SMART" id="SM00382">
    <property type="entry name" value="AAA"/>
    <property type="match status" value="1"/>
</dbReference>
<name>A0A058Z894_FONAL</name>
<dbReference type="Proteomes" id="UP000030693">
    <property type="component" value="Unassembled WGS sequence"/>
</dbReference>
<dbReference type="Pfam" id="PF09416">
    <property type="entry name" value="UPF1_Zn_bind"/>
    <property type="match status" value="1"/>
</dbReference>
<keyword evidence="7" id="KW-0378">Hydrolase</keyword>
<dbReference type="GO" id="GO:0016787">
    <property type="term" value="F:hydrolase activity"/>
    <property type="evidence" value="ECO:0007669"/>
    <property type="project" value="UniProtKB-KW"/>
</dbReference>
<reference evidence="13" key="1">
    <citation type="submission" date="2013-04" db="EMBL/GenBank/DDBJ databases">
        <title>The Genome Sequence of Fonticula alba ATCC 38817.</title>
        <authorList>
            <consortium name="The Broad Institute Genomics Platform"/>
            <person name="Russ C."/>
            <person name="Cuomo C."/>
            <person name="Burger G."/>
            <person name="Gray M.W."/>
            <person name="Holland P.W.H."/>
            <person name="King N."/>
            <person name="Lang F.B.F."/>
            <person name="Roger A.J."/>
            <person name="Ruiz-Trillo I."/>
            <person name="Brown M."/>
            <person name="Walker B."/>
            <person name="Young S."/>
            <person name="Zeng Q."/>
            <person name="Gargeya S."/>
            <person name="Fitzgerald M."/>
            <person name="Haas B."/>
            <person name="Abouelleil A."/>
            <person name="Allen A.W."/>
            <person name="Alvarado L."/>
            <person name="Arachchi H.M."/>
            <person name="Berlin A.M."/>
            <person name="Chapman S.B."/>
            <person name="Gainer-Dewar J."/>
            <person name="Goldberg J."/>
            <person name="Griggs A."/>
            <person name="Gujja S."/>
            <person name="Hansen M."/>
            <person name="Howarth C."/>
            <person name="Imamovic A."/>
            <person name="Ireland A."/>
            <person name="Larimer J."/>
            <person name="McCowan C."/>
            <person name="Murphy C."/>
            <person name="Pearson M."/>
            <person name="Poon T.W."/>
            <person name="Priest M."/>
            <person name="Roberts A."/>
            <person name="Saif S."/>
            <person name="Shea T."/>
            <person name="Sisk P."/>
            <person name="Sykes S."/>
            <person name="Wortman J."/>
            <person name="Nusbaum C."/>
            <person name="Birren B."/>
        </authorList>
    </citation>
    <scope>NUCLEOTIDE SEQUENCE [LARGE SCALE GENOMIC DNA]</scope>
    <source>
        <strain evidence="13">ATCC 38817</strain>
    </source>
</reference>
<dbReference type="GO" id="GO:0005524">
    <property type="term" value="F:ATP binding"/>
    <property type="evidence" value="ECO:0007669"/>
    <property type="project" value="UniProtKB-KW"/>
</dbReference>
<dbReference type="GO" id="GO:0003724">
    <property type="term" value="F:RNA helicase activity"/>
    <property type="evidence" value="ECO:0007669"/>
    <property type="project" value="InterPro"/>
</dbReference>
<comment type="caution">
    <text evidence="11">Lacks conserved residue(s) required for the propagation of feature annotation.</text>
</comment>
<evidence type="ECO:0000256" key="4">
    <source>
        <dbReference type="ARBA" id="ARBA00022723"/>
    </source>
</evidence>
<evidence type="ECO:0000256" key="3">
    <source>
        <dbReference type="ARBA" id="ARBA00022490"/>
    </source>
</evidence>
<dbReference type="OrthoDB" id="6513042at2759"/>
<dbReference type="PANTHER" id="PTHR10887">
    <property type="entry name" value="DNA2/NAM7 HELICASE FAMILY"/>
    <property type="match status" value="1"/>
</dbReference>
<dbReference type="InterPro" id="IPR045055">
    <property type="entry name" value="DNA2/NAM7-like"/>
</dbReference>
<dbReference type="InterPro" id="IPR027417">
    <property type="entry name" value="P-loop_NTPase"/>
</dbReference>
<comment type="similarity">
    <text evidence="2">Belongs to the DNA2/NAM7 helicase family.</text>
</comment>
<dbReference type="eggNOG" id="KOG1802">
    <property type="taxonomic scope" value="Eukaryota"/>
</dbReference>
<evidence type="ECO:0000256" key="9">
    <source>
        <dbReference type="ARBA" id="ARBA00022833"/>
    </source>
</evidence>
<evidence type="ECO:0000256" key="10">
    <source>
        <dbReference type="ARBA" id="ARBA00022840"/>
    </source>
</evidence>
<dbReference type="PANTHER" id="PTHR10887:SF364">
    <property type="entry name" value="REGULATOR OF NONSENSE TRANSCRIPTS 1"/>
    <property type="match status" value="1"/>
</dbReference>
<dbReference type="STRING" id="691883.A0A058Z894"/>
<dbReference type="GO" id="GO:0008270">
    <property type="term" value="F:zinc ion binding"/>
    <property type="evidence" value="ECO:0007669"/>
    <property type="project" value="UniProtKB-UniRule"/>
</dbReference>
<dbReference type="InterPro" id="IPR018999">
    <property type="entry name" value="UPF1_CH/ZBD"/>
</dbReference>
<evidence type="ECO:0000313" key="13">
    <source>
        <dbReference type="EMBL" id="KCV70143.1"/>
    </source>
</evidence>
<dbReference type="GO" id="GO:0005737">
    <property type="term" value="C:cytoplasm"/>
    <property type="evidence" value="ECO:0007669"/>
    <property type="project" value="UniProtKB-SubCell"/>
</dbReference>
<sequence>MTNAAIDYLSADFDEMSLADYDHSIETIEDTPDEAKQLPAWACSFCENHDPMCMAKCEDCSRWFCNMRLSTNHPSHIISHMVLSRHKTVRLHPENSLGDCLIECYDCGASNAFLIGYVLSTDHTSMKLLCRYRCQNKVDQNFDRTSWEPVVHDSIFRSWLINSPKPSERPELTLPKLAQVNQLNNSFNTDHLSSQSIALVNSLNSDEKLAPVPEVFESAEHYRDIFVPLVELEQAHSVMLSATEFETNVSATLQPEGDSYIFLTSASHLRVSSGCFLSISHPDCGDLVLSATIIHISHHLDQKIKLSLQMVTPEHRPLFKRESGFTVKLSENPIHFLRILKALKAFPSTKAIDPVIVKCLLGIDVDGELPVGFRPFNMPADFCAPNINKPNHSQRQVMMSTVSQPFSLIQGPPGTGKTTTIANLVYFLKSQGLSILLSAPSNVAVSNICGQVAATGLDVLWMESESREFITSPNKHLTFLEKAMKRSPRAREIIMQRRNNSHLTDERNNNADREFIVRMRHRLVNEAKIVAATLSSSANIDRQFDVLIVDEATQSTDPEILVALMHNPMMVILVGDHCQLGPVVMSTRTMNAGLNRSLFERLVLHGSKPLRLNTQYRMHPCLSDFPSASFYEGSLSNGVNELQRNRPDVKFPWPNPDKPMMMYSDNGTEDLSPSGQSYINDSEARQVLLVLNRLLDQGILPEQIGVISPYDGQCRHIRYVLATFGAFPEEVYNKVDVASVDSFQGSEREYIILSTTRTRTVGFLADTRRLNVSITRARCGLIIICNTNLLRRNHIWRYLIEHYSHQGLLVSGNLDSLVPIQVKTRSRTQRMSNSSPTAISSSTVAQLLDESLKSASTDTNLGSSPAVAYQKEEIDYLMAEFERSG</sequence>
<evidence type="ECO:0000256" key="8">
    <source>
        <dbReference type="ARBA" id="ARBA00022806"/>
    </source>
</evidence>
<keyword evidence="5" id="KW-0547">Nucleotide-binding</keyword>
<feature type="region of interest" description="C4" evidence="11">
    <location>
        <begin position="104"/>
        <end position="134"/>
    </location>
</feature>
<organism evidence="13">
    <name type="scientific">Fonticula alba</name>
    <name type="common">Slime mold</name>
    <dbReference type="NCBI Taxonomy" id="691883"/>
    <lineage>
        <taxon>Eukaryota</taxon>
        <taxon>Rotosphaerida</taxon>
        <taxon>Fonticulaceae</taxon>
        <taxon>Fonticula</taxon>
    </lineage>
</organism>
<dbReference type="RefSeq" id="XP_009495749.1">
    <property type="nucleotide sequence ID" value="XM_009497474.1"/>
</dbReference>
<dbReference type="CDD" id="cd21400">
    <property type="entry name" value="ZBD_UPF1-like"/>
    <property type="match status" value="1"/>
</dbReference>
<proteinExistence type="inferred from homology"/>
<gene>
    <name evidence="13" type="ORF">H696_03602</name>
</gene>
<comment type="subcellular location">
    <subcellularLocation>
        <location evidence="1">Cytoplasm</location>
    </subcellularLocation>
</comment>
<dbReference type="FunFam" id="3.40.50.300:FF:000097">
    <property type="entry name" value="Regulator of nonsense transcripts 1"/>
    <property type="match status" value="1"/>
</dbReference>
<feature type="domain" description="Upf1" evidence="12">
    <location>
        <begin position="35"/>
        <end position="190"/>
    </location>
</feature>
<evidence type="ECO:0000256" key="1">
    <source>
        <dbReference type="ARBA" id="ARBA00004496"/>
    </source>
</evidence>
<keyword evidence="9 11" id="KW-0862">Zinc</keyword>
<dbReference type="GO" id="GO:0000184">
    <property type="term" value="P:nuclear-transcribed mRNA catabolic process, nonsense-mediated decay"/>
    <property type="evidence" value="ECO:0007669"/>
    <property type="project" value="InterPro"/>
</dbReference>
<evidence type="ECO:0000256" key="5">
    <source>
        <dbReference type="ARBA" id="ARBA00022741"/>
    </source>
</evidence>
<keyword evidence="14" id="KW-1185">Reference proteome</keyword>
<dbReference type="AlphaFoldDB" id="A0A058Z894"/>
<dbReference type="PROSITE" id="PS51997">
    <property type="entry name" value="UPF1_CH_RICH"/>
    <property type="match status" value="1"/>
</dbReference>
<dbReference type="CDD" id="cd18808">
    <property type="entry name" value="SF1_C_Upf1"/>
    <property type="match status" value="1"/>
</dbReference>
<dbReference type="EMBL" id="KB932205">
    <property type="protein sequence ID" value="KCV70143.1"/>
    <property type="molecule type" value="Genomic_DNA"/>
</dbReference>
<keyword evidence="6 11" id="KW-0863">Zinc-finger</keyword>
<dbReference type="OMA" id="LEFNTHG"/>
<keyword evidence="3" id="KW-0963">Cytoplasm</keyword>
<evidence type="ECO:0000313" key="14">
    <source>
        <dbReference type="Proteomes" id="UP000030693"/>
    </source>
</evidence>
<keyword evidence="4 11" id="KW-0479">Metal-binding</keyword>
<dbReference type="Gene3D" id="3.40.50.300">
    <property type="entry name" value="P-loop containing nucleotide triphosphate hydrolases"/>
    <property type="match status" value="2"/>
</dbReference>
<dbReference type="InterPro" id="IPR047187">
    <property type="entry name" value="SF1_C_Upf1"/>
</dbReference>
<dbReference type="Pfam" id="PF13086">
    <property type="entry name" value="AAA_11"/>
    <property type="match status" value="1"/>
</dbReference>
<dbReference type="SUPFAM" id="SSF52540">
    <property type="entry name" value="P-loop containing nucleoside triphosphate hydrolases"/>
    <property type="match status" value="1"/>
</dbReference>
<dbReference type="InterPro" id="IPR041679">
    <property type="entry name" value="DNA2/NAM7-like_C"/>
</dbReference>
<evidence type="ECO:0000256" key="11">
    <source>
        <dbReference type="PROSITE-ProRule" id="PRU01341"/>
    </source>
</evidence>
<dbReference type="InterPro" id="IPR003593">
    <property type="entry name" value="AAA+_ATPase"/>
</dbReference>
<protein>
    <recommendedName>
        <fullName evidence="12">Upf1 domain-containing protein</fullName>
    </recommendedName>
</protein>
<dbReference type="InterPro" id="IPR041677">
    <property type="entry name" value="DNA2/NAM7_AAA_11"/>
</dbReference>
<accession>A0A058Z894</accession>
<evidence type="ECO:0000256" key="7">
    <source>
        <dbReference type="ARBA" id="ARBA00022801"/>
    </source>
</evidence>
<evidence type="ECO:0000259" key="12">
    <source>
        <dbReference type="PROSITE" id="PS51997"/>
    </source>
</evidence>
<evidence type="ECO:0000256" key="2">
    <source>
        <dbReference type="ARBA" id="ARBA00007913"/>
    </source>
</evidence>
<dbReference type="Pfam" id="PF13087">
    <property type="entry name" value="AAA_12"/>
    <property type="match status" value="1"/>
</dbReference>
<keyword evidence="8" id="KW-0347">Helicase</keyword>
<evidence type="ECO:0000256" key="6">
    <source>
        <dbReference type="ARBA" id="ARBA00022771"/>
    </source>
</evidence>
<dbReference type="GeneID" id="20528327"/>
<keyword evidence="10" id="KW-0067">ATP-binding</keyword>